<dbReference type="CDD" id="cd03024">
    <property type="entry name" value="DsbA_FrnE"/>
    <property type="match status" value="1"/>
</dbReference>
<keyword evidence="3" id="KW-1185">Reference proteome</keyword>
<dbReference type="SUPFAM" id="SSF52833">
    <property type="entry name" value="Thioredoxin-like"/>
    <property type="match status" value="1"/>
</dbReference>
<dbReference type="PANTHER" id="PTHR13887">
    <property type="entry name" value="GLUTATHIONE S-TRANSFERASE KAPPA"/>
    <property type="match status" value="1"/>
</dbReference>
<dbReference type="PANTHER" id="PTHR13887:SF41">
    <property type="entry name" value="THIOREDOXIN SUPERFAMILY PROTEIN"/>
    <property type="match status" value="1"/>
</dbReference>
<accession>A0ABW3S3I2</accession>
<evidence type="ECO:0000313" key="2">
    <source>
        <dbReference type="EMBL" id="MFD1178586.1"/>
    </source>
</evidence>
<name>A0ABW3S3I2_9BACL</name>
<gene>
    <name evidence="2" type="ORF">ACFQ3W_20110</name>
</gene>
<comment type="caution">
    <text evidence="2">The sequence shown here is derived from an EMBL/GenBank/DDBJ whole genome shotgun (WGS) entry which is preliminary data.</text>
</comment>
<dbReference type="Proteomes" id="UP001597262">
    <property type="component" value="Unassembled WGS sequence"/>
</dbReference>
<evidence type="ECO:0000259" key="1">
    <source>
        <dbReference type="Pfam" id="PF01323"/>
    </source>
</evidence>
<dbReference type="EMBL" id="JBHTLM010000018">
    <property type="protein sequence ID" value="MFD1178586.1"/>
    <property type="molecule type" value="Genomic_DNA"/>
</dbReference>
<protein>
    <submittedName>
        <fullName evidence="2">DsbA family protein</fullName>
    </submittedName>
</protein>
<organism evidence="2 3">
    <name type="scientific">Paenibacillus puldeungensis</name>
    <dbReference type="NCBI Taxonomy" id="696536"/>
    <lineage>
        <taxon>Bacteria</taxon>
        <taxon>Bacillati</taxon>
        <taxon>Bacillota</taxon>
        <taxon>Bacilli</taxon>
        <taxon>Bacillales</taxon>
        <taxon>Paenibacillaceae</taxon>
        <taxon>Paenibacillus</taxon>
    </lineage>
</organism>
<dbReference type="Pfam" id="PF01323">
    <property type="entry name" value="DSBA"/>
    <property type="match status" value="1"/>
</dbReference>
<proteinExistence type="predicted"/>
<sequence>MKIEIWSDFSCPFCYIGKSRLEKALDSFSHPEDLEVVFRSFELDTGAPRDTESSIHELLAVKYGLSLEQAKESNQNVAAQAKTEGLTYRFDTIIPTNTFDAHRLMHYASEQGKAREMSERLFRAYFTDSLHIGDRDTLARLAQEIGLDKQEVSNILERNDYAEQVREDEREARQLGIRGVPFVVFRGKYAVSGAQPLEIFQGALQRAWEDQAENNGK</sequence>
<dbReference type="RefSeq" id="WP_379321025.1">
    <property type="nucleotide sequence ID" value="NZ_JBHTLM010000018.1"/>
</dbReference>
<feature type="domain" description="DSBA-like thioredoxin" evidence="1">
    <location>
        <begin position="3"/>
        <end position="205"/>
    </location>
</feature>
<evidence type="ECO:0000313" key="3">
    <source>
        <dbReference type="Proteomes" id="UP001597262"/>
    </source>
</evidence>
<reference evidence="3" key="1">
    <citation type="journal article" date="2019" name="Int. J. Syst. Evol. Microbiol.">
        <title>The Global Catalogue of Microorganisms (GCM) 10K type strain sequencing project: providing services to taxonomists for standard genome sequencing and annotation.</title>
        <authorList>
            <consortium name="The Broad Institute Genomics Platform"/>
            <consortium name="The Broad Institute Genome Sequencing Center for Infectious Disease"/>
            <person name="Wu L."/>
            <person name="Ma J."/>
        </authorList>
    </citation>
    <scope>NUCLEOTIDE SEQUENCE [LARGE SCALE GENOMIC DNA]</scope>
    <source>
        <strain evidence="3">CCUG 59189</strain>
    </source>
</reference>
<dbReference type="InterPro" id="IPR036249">
    <property type="entry name" value="Thioredoxin-like_sf"/>
</dbReference>
<dbReference type="InterPro" id="IPR001853">
    <property type="entry name" value="DSBA-like_thioredoxin_dom"/>
</dbReference>
<dbReference type="Gene3D" id="3.40.30.10">
    <property type="entry name" value="Glutaredoxin"/>
    <property type="match status" value="1"/>
</dbReference>